<evidence type="ECO:0000313" key="3">
    <source>
        <dbReference type="EMBL" id="QBD77099.1"/>
    </source>
</evidence>
<feature type="transmembrane region" description="Helical" evidence="1">
    <location>
        <begin position="7"/>
        <end position="30"/>
    </location>
</feature>
<dbReference type="RefSeq" id="WP_129888162.1">
    <property type="nucleotide sequence ID" value="NZ_CP035758.1"/>
</dbReference>
<dbReference type="PROSITE" id="PS51695">
    <property type="entry name" value="SEDOLISIN"/>
    <property type="match status" value="1"/>
</dbReference>
<dbReference type="EMBL" id="CP035758">
    <property type="protein sequence ID" value="QBD77099.1"/>
    <property type="molecule type" value="Genomic_DNA"/>
</dbReference>
<dbReference type="PANTHER" id="PTHR14218">
    <property type="entry name" value="PROTEASE S8 TRIPEPTIDYL PEPTIDASE I CLN2"/>
    <property type="match status" value="1"/>
</dbReference>
<dbReference type="KEGG" id="kbs:EPA93_14250"/>
<feature type="domain" description="Peptidase S53" evidence="2">
    <location>
        <begin position="80"/>
        <end position="465"/>
    </location>
</feature>
<dbReference type="CDD" id="cd04056">
    <property type="entry name" value="Peptidases_S53"/>
    <property type="match status" value="1"/>
</dbReference>
<proteinExistence type="predicted"/>
<dbReference type="Proteomes" id="UP000290365">
    <property type="component" value="Chromosome"/>
</dbReference>
<evidence type="ECO:0000313" key="4">
    <source>
        <dbReference type="Proteomes" id="UP000290365"/>
    </source>
</evidence>
<dbReference type="AlphaFoldDB" id="A0A4P6JP23"/>
<dbReference type="OrthoDB" id="263396at2"/>
<dbReference type="InterPro" id="IPR050819">
    <property type="entry name" value="Tripeptidyl-peptidase_I"/>
</dbReference>
<dbReference type="GO" id="GO:0006508">
    <property type="term" value="P:proteolysis"/>
    <property type="evidence" value="ECO:0007669"/>
    <property type="project" value="InterPro"/>
</dbReference>
<evidence type="ECO:0000256" key="1">
    <source>
        <dbReference type="SAM" id="Phobius"/>
    </source>
</evidence>
<dbReference type="InterPro" id="IPR030400">
    <property type="entry name" value="Sedolisin_dom"/>
</dbReference>
<gene>
    <name evidence="3" type="ORF">EPA93_14250</name>
</gene>
<evidence type="ECO:0000259" key="2">
    <source>
        <dbReference type="PROSITE" id="PS51695"/>
    </source>
</evidence>
<dbReference type="GO" id="GO:0008240">
    <property type="term" value="F:tripeptidyl-peptidase activity"/>
    <property type="evidence" value="ECO:0007669"/>
    <property type="project" value="TreeGrafter"/>
</dbReference>
<dbReference type="Gene3D" id="3.40.50.200">
    <property type="entry name" value="Peptidase S8/S53 domain"/>
    <property type="match status" value="1"/>
</dbReference>
<dbReference type="SUPFAM" id="SSF52743">
    <property type="entry name" value="Subtilisin-like"/>
    <property type="match status" value="1"/>
</dbReference>
<dbReference type="InterPro" id="IPR000209">
    <property type="entry name" value="Peptidase_S8/S53_dom"/>
</dbReference>
<keyword evidence="1" id="KW-1133">Transmembrane helix</keyword>
<sequence>MKQQRHIYIILGSASIFILLISVLAASALFRPHLQAHAHSAAARMQISVLPMHPMYKMAVTMKSGKGALSCLNQRTRPLCYTPQQIRQAYGVTPLLKAGITGKGRIITIIDAFQSPTVRQDLHLFDTLFGLNDPQLNIIAPFGVTPFNPKDPVQTAFAGEIALDVEWAHAIAPDATINLLLGNVKGGTIQDQLQALLQATGYAVKHNMGSVISQSFGAGESCLSRNFIQAEHQVFQQARAQQQSVFASVGDSGAAALQCDKQGQVVTLAQGVNYPASDPLVTGVGGTTLSLARSGAYLKETVWNESENGAGATGGGVSQIFKLPAYQQQIVNQNGRGISDIALDADPLTGVPVVTSSLEPGKTMLIPIGGTSLGAPVAAAMTALFDQASGGRLGFLNSALYRLGQNAASKQAFHDITAGNNTFAFQDGNGNIVTVDGFPAAQGWDAPTGLGTPNAEQLATLLPKFVQANDGADL</sequence>
<dbReference type="InterPro" id="IPR036852">
    <property type="entry name" value="Peptidase_S8/S53_dom_sf"/>
</dbReference>
<protein>
    <recommendedName>
        <fullName evidence="2">Peptidase S53 domain-containing protein</fullName>
    </recommendedName>
</protein>
<dbReference type="PANTHER" id="PTHR14218:SF15">
    <property type="entry name" value="TRIPEPTIDYL-PEPTIDASE 1"/>
    <property type="match status" value="1"/>
</dbReference>
<dbReference type="GO" id="GO:0004252">
    <property type="term" value="F:serine-type endopeptidase activity"/>
    <property type="evidence" value="ECO:0007669"/>
    <property type="project" value="InterPro"/>
</dbReference>
<keyword evidence="1" id="KW-0472">Membrane</keyword>
<name>A0A4P6JP23_KTERU</name>
<accession>A0A4P6JP23</accession>
<keyword evidence="1" id="KW-0812">Transmembrane</keyword>
<reference evidence="3 4" key="1">
    <citation type="submission" date="2019-01" db="EMBL/GenBank/DDBJ databases">
        <title>Ktedonosporobacter rubrisoli SCAWS-G2.</title>
        <authorList>
            <person name="Huang Y."/>
            <person name="Yan B."/>
        </authorList>
    </citation>
    <scope>NUCLEOTIDE SEQUENCE [LARGE SCALE GENOMIC DNA]</scope>
    <source>
        <strain evidence="3 4">SCAWS-G2</strain>
    </source>
</reference>
<organism evidence="3 4">
    <name type="scientific">Ktedonosporobacter rubrisoli</name>
    <dbReference type="NCBI Taxonomy" id="2509675"/>
    <lineage>
        <taxon>Bacteria</taxon>
        <taxon>Bacillati</taxon>
        <taxon>Chloroflexota</taxon>
        <taxon>Ktedonobacteria</taxon>
        <taxon>Ktedonobacterales</taxon>
        <taxon>Ktedonosporobacteraceae</taxon>
        <taxon>Ktedonosporobacter</taxon>
    </lineage>
</organism>
<keyword evidence="4" id="KW-1185">Reference proteome</keyword>
<dbReference type="Pfam" id="PF00082">
    <property type="entry name" value="Peptidase_S8"/>
    <property type="match status" value="1"/>
</dbReference>